<feature type="compositionally biased region" description="Basic and acidic residues" evidence="1">
    <location>
        <begin position="30"/>
        <end position="46"/>
    </location>
</feature>
<evidence type="ECO:0000313" key="3">
    <source>
        <dbReference type="Proteomes" id="UP000005463"/>
    </source>
</evidence>
<feature type="compositionally biased region" description="Basic residues" evidence="1">
    <location>
        <begin position="16"/>
        <end position="26"/>
    </location>
</feature>
<protein>
    <submittedName>
        <fullName evidence="2">Uncharacterized protein</fullName>
    </submittedName>
</protein>
<dbReference type="AlphaFoldDB" id="B1FR13"/>
<dbReference type="EMBL" id="ABLC01000366">
    <property type="protein sequence ID" value="EDT00012.1"/>
    <property type="molecule type" value="Genomic_DNA"/>
</dbReference>
<feature type="region of interest" description="Disordered" evidence="1">
    <location>
        <begin position="16"/>
        <end position="54"/>
    </location>
</feature>
<accession>B1FR13</accession>
<name>B1FR13_9BURK</name>
<sequence>MRVDVVACAAHMRRQRRRAARQRGAVRMRQMREEQRHQPRGEIGAERRRRRADARLRAEPAQVLERRRHERGARAVAAGGELELQRPRERRVQHVLQLAFECAALQPQHQVAAIRARAQAARERRRRHGQLARARTRDPLAGPQLARTRQRQPEQEVIGIVAEIDARFAAVAEFEQRAVMQRHLVQLSMKRIAAVRGHPVRPEPVRDRAFDFVGRMQRAEPVRRMSGEGDVHAGASCRMRERGVTRVAAIALRERACRCAF</sequence>
<comment type="caution">
    <text evidence="2">The sequence shown here is derived from an EMBL/GenBank/DDBJ whole genome shotgun (WGS) entry which is preliminary data.</text>
</comment>
<evidence type="ECO:0000313" key="2">
    <source>
        <dbReference type="EMBL" id="EDT00012.1"/>
    </source>
</evidence>
<proteinExistence type="predicted"/>
<gene>
    <name evidence="2" type="ORF">BamIOP4010DRAFT_6474</name>
</gene>
<organism evidence="2 3">
    <name type="scientific">Burkholderia ambifaria IOP40-10</name>
    <dbReference type="NCBI Taxonomy" id="396596"/>
    <lineage>
        <taxon>Bacteria</taxon>
        <taxon>Pseudomonadati</taxon>
        <taxon>Pseudomonadota</taxon>
        <taxon>Betaproteobacteria</taxon>
        <taxon>Burkholderiales</taxon>
        <taxon>Burkholderiaceae</taxon>
        <taxon>Burkholderia</taxon>
        <taxon>Burkholderia cepacia complex</taxon>
    </lineage>
</organism>
<reference evidence="2 3" key="1">
    <citation type="submission" date="2008-03" db="EMBL/GenBank/DDBJ databases">
        <title>Sequencing of the draft genome and assembly of Burkholderia ambifaria IOP40-10.</title>
        <authorList>
            <consortium name="US DOE Joint Genome Institute (JGI-PGF)"/>
            <person name="Copeland A."/>
            <person name="Lucas S."/>
            <person name="Lapidus A."/>
            <person name="Glavina del Rio T."/>
            <person name="Dalin E."/>
            <person name="Tice H."/>
            <person name="Bruce D."/>
            <person name="Goodwin L."/>
            <person name="Pitluck S."/>
            <person name="Larimer F."/>
            <person name="Land M.L."/>
            <person name="Hauser L."/>
            <person name="Tiedje J."/>
            <person name="Richardson P."/>
        </authorList>
    </citation>
    <scope>NUCLEOTIDE SEQUENCE [LARGE SCALE GENOMIC DNA]</scope>
    <source>
        <strain evidence="2 3">IOP40-10</strain>
    </source>
</reference>
<evidence type="ECO:0000256" key="1">
    <source>
        <dbReference type="SAM" id="MobiDB-lite"/>
    </source>
</evidence>
<dbReference type="Proteomes" id="UP000005463">
    <property type="component" value="Unassembled WGS sequence"/>
</dbReference>